<evidence type="ECO:0000313" key="2">
    <source>
        <dbReference type="Proteomes" id="UP000673821"/>
    </source>
</evidence>
<evidence type="ECO:0000313" key="1">
    <source>
        <dbReference type="EMBL" id="CAE6822621.1"/>
    </source>
</evidence>
<organism evidence="1 2">
    <name type="scientific">Paraburkholderia nemoris</name>
    <dbReference type="NCBI Taxonomy" id="2793076"/>
    <lineage>
        <taxon>Bacteria</taxon>
        <taxon>Pseudomonadati</taxon>
        <taxon>Pseudomonadota</taxon>
        <taxon>Betaproteobacteria</taxon>
        <taxon>Burkholderiales</taxon>
        <taxon>Burkholderiaceae</taxon>
        <taxon>Paraburkholderia</taxon>
    </lineage>
</organism>
<accession>A0ABN7MUJ4</accession>
<dbReference type="EMBL" id="CAJNBH010000023">
    <property type="protein sequence ID" value="CAE6822621.1"/>
    <property type="molecule type" value="Genomic_DNA"/>
</dbReference>
<gene>
    <name evidence="1" type="ORF">R69776_06219</name>
</gene>
<dbReference type="Proteomes" id="UP000673821">
    <property type="component" value="Unassembled WGS sequence"/>
</dbReference>
<sequence>MSIVIRPPANDGTEQADYPILSYRCIALRDIPKLAHETLNARFGRLDSQLPLRSCSGPLLTFPPRDRPRERSLLVDESQANCTRKAARRSSTRTCRSICARSLASSARLCGRDRSLRGGRAAGRGHVGNATTKRPIAFILGELTGAATAPDHSPLPIAQAYVRNSGRRGPPGCDINGAAEGGDARADEIRRRAWCVRVGD</sequence>
<keyword evidence="2" id="KW-1185">Reference proteome</keyword>
<name>A0ABN7MUJ4_9BURK</name>
<proteinExistence type="predicted"/>
<reference evidence="1 2" key="1">
    <citation type="submission" date="2021-02" db="EMBL/GenBank/DDBJ databases">
        <authorList>
            <person name="Vanwijnsberghe S."/>
        </authorList>
    </citation>
    <scope>NUCLEOTIDE SEQUENCE [LARGE SCALE GENOMIC DNA]</scope>
    <source>
        <strain evidence="1 2">R-69776</strain>
    </source>
</reference>
<protein>
    <submittedName>
        <fullName evidence="1">Uncharacterized protein</fullName>
    </submittedName>
</protein>
<comment type="caution">
    <text evidence="1">The sequence shown here is derived from an EMBL/GenBank/DDBJ whole genome shotgun (WGS) entry which is preliminary data.</text>
</comment>